<dbReference type="EMBL" id="JAANER010000010">
    <property type="protein sequence ID" value="KAG9185727.1"/>
    <property type="molecule type" value="Genomic_DNA"/>
</dbReference>
<reference evidence="2" key="1">
    <citation type="submission" date="2021-07" db="EMBL/GenBank/DDBJ databases">
        <title>Genome Resource of American Ginseng Black Spot Pathogen Alternaria panax.</title>
        <authorList>
            <person name="Qiu C."/>
            <person name="Wang W."/>
            <person name="Liu Z."/>
        </authorList>
    </citation>
    <scope>NUCLEOTIDE SEQUENCE</scope>
    <source>
        <strain evidence="2">BNCC115425</strain>
    </source>
</reference>
<feature type="region of interest" description="Disordered" evidence="1">
    <location>
        <begin position="78"/>
        <end position="108"/>
    </location>
</feature>
<dbReference type="AlphaFoldDB" id="A0AAD4I561"/>
<evidence type="ECO:0000313" key="3">
    <source>
        <dbReference type="Proteomes" id="UP001199106"/>
    </source>
</evidence>
<comment type="caution">
    <text evidence="2">The sequence shown here is derived from an EMBL/GenBank/DDBJ whole genome shotgun (WGS) entry which is preliminary data.</text>
</comment>
<accession>A0AAD4I561</accession>
<name>A0AAD4I561_9PLEO</name>
<organism evidence="2 3">
    <name type="scientific">Alternaria panax</name>
    <dbReference type="NCBI Taxonomy" id="48097"/>
    <lineage>
        <taxon>Eukaryota</taxon>
        <taxon>Fungi</taxon>
        <taxon>Dikarya</taxon>
        <taxon>Ascomycota</taxon>
        <taxon>Pezizomycotina</taxon>
        <taxon>Dothideomycetes</taxon>
        <taxon>Pleosporomycetidae</taxon>
        <taxon>Pleosporales</taxon>
        <taxon>Pleosporineae</taxon>
        <taxon>Pleosporaceae</taxon>
        <taxon>Alternaria</taxon>
        <taxon>Alternaria sect. Panax</taxon>
    </lineage>
</organism>
<dbReference type="Proteomes" id="UP001199106">
    <property type="component" value="Unassembled WGS sequence"/>
</dbReference>
<evidence type="ECO:0000256" key="1">
    <source>
        <dbReference type="SAM" id="MobiDB-lite"/>
    </source>
</evidence>
<keyword evidence="3" id="KW-1185">Reference proteome</keyword>
<gene>
    <name evidence="2" type="ORF">G6011_07058</name>
</gene>
<evidence type="ECO:0000313" key="2">
    <source>
        <dbReference type="EMBL" id="KAG9185727.1"/>
    </source>
</evidence>
<sequence>MSSSPSPQSARQAPVFASRQQQIHEYRQIAYRDGGNVQIAESRRPTWADRMVEASVQTYTDFVLYPKENKHSHLWGGFEEVSSQPHPARPRGAAGPSSEVHVTSAKHSSKVKLKPVILHAEAKSSQRVPLEGKVAVRSSASPTPPLTPRLGRLSTPELSDLDEAPFCDCGVASHVFKRCTNCNVEIDLW</sequence>
<proteinExistence type="predicted"/>
<protein>
    <submittedName>
        <fullName evidence="2">Uncharacterized protein</fullName>
    </submittedName>
</protein>